<evidence type="ECO:0000256" key="6">
    <source>
        <dbReference type="PROSITE-ProRule" id="PRU01363"/>
    </source>
</evidence>
<dbReference type="Pfam" id="PF16197">
    <property type="entry name" value="KAsynt_C_assoc"/>
    <property type="match status" value="1"/>
</dbReference>
<dbReference type="InterPro" id="IPR020841">
    <property type="entry name" value="PKS_Beta-ketoAc_synthase_dom"/>
</dbReference>
<accession>A0ABD2WQI2</accession>
<dbReference type="SMART" id="SM00825">
    <property type="entry name" value="PKS_KS"/>
    <property type="match status" value="1"/>
</dbReference>
<dbReference type="InterPro" id="IPR036291">
    <property type="entry name" value="NAD(P)-bd_dom_sf"/>
</dbReference>
<feature type="region of interest" description="N-terminal hotdog fold" evidence="6">
    <location>
        <begin position="840"/>
        <end position="965"/>
    </location>
</feature>
<organism evidence="9 10">
    <name type="scientific">Trichogramma kaykai</name>
    <dbReference type="NCBI Taxonomy" id="54128"/>
    <lineage>
        <taxon>Eukaryota</taxon>
        <taxon>Metazoa</taxon>
        <taxon>Ecdysozoa</taxon>
        <taxon>Arthropoda</taxon>
        <taxon>Hexapoda</taxon>
        <taxon>Insecta</taxon>
        <taxon>Pterygota</taxon>
        <taxon>Neoptera</taxon>
        <taxon>Endopterygota</taxon>
        <taxon>Hymenoptera</taxon>
        <taxon>Apocrita</taxon>
        <taxon>Proctotrupomorpha</taxon>
        <taxon>Chalcidoidea</taxon>
        <taxon>Trichogrammatidae</taxon>
        <taxon>Trichogramma</taxon>
    </lineage>
</organism>
<dbReference type="InterPro" id="IPR009081">
    <property type="entry name" value="PP-bd_ACP"/>
</dbReference>
<dbReference type="InterPro" id="IPR013968">
    <property type="entry name" value="PKS_KR"/>
</dbReference>
<dbReference type="CDD" id="cd08954">
    <property type="entry name" value="KR_1_FAS_SDR_x"/>
    <property type="match status" value="1"/>
</dbReference>
<evidence type="ECO:0000256" key="5">
    <source>
        <dbReference type="ARBA" id="ARBA00023268"/>
    </source>
</evidence>
<feature type="active site" description="Proton donor; for dehydratase activity" evidence="6">
    <location>
        <position position="1028"/>
    </location>
</feature>
<dbReference type="InterPro" id="IPR016035">
    <property type="entry name" value="Acyl_Trfase/lysoPLipase"/>
</dbReference>
<keyword evidence="2" id="KW-0597">Phosphoprotein</keyword>
<dbReference type="PROSITE" id="PS52004">
    <property type="entry name" value="KS3_2"/>
    <property type="match status" value="1"/>
</dbReference>
<dbReference type="FunFam" id="3.40.50.720:FF:000209">
    <property type="entry name" value="Polyketide synthase Pks12"/>
    <property type="match status" value="1"/>
</dbReference>
<gene>
    <name evidence="9" type="ORF">TKK_010814</name>
</gene>
<dbReference type="InterPro" id="IPR016036">
    <property type="entry name" value="Malonyl_transacylase_ACP-bd"/>
</dbReference>
<dbReference type="Pfam" id="PF02801">
    <property type="entry name" value="Ketoacyl-synt_C"/>
    <property type="match status" value="1"/>
</dbReference>
<dbReference type="InterPro" id="IPR036736">
    <property type="entry name" value="ACP-like_sf"/>
</dbReference>
<evidence type="ECO:0000256" key="3">
    <source>
        <dbReference type="ARBA" id="ARBA00022679"/>
    </source>
</evidence>
<dbReference type="InterPro" id="IPR006162">
    <property type="entry name" value="Ppantetheine_attach_site"/>
</dbReference>
<dbReference type="SUPFAM" id="SSF53901">
    <property type="entry name" value="Thiolase-like"/>
    <property type="match status" value="1"/>
</dbReference>
<dbReference type="PANTHER" id="PTHR43775:SF23">
    <property type="entry name" value="FATTY ACID SYNTHASE 3"/>
    <property type="match status" value="1"/>
</dbReference>
<dbReference type="SUPFAM" id="SSF50129">
    <property type="entry name" value="GroES-like"/>
    <property type="match status" value="1"/>
</dbReference>
<reference evidence="9 10" key="1">
    <citation type="journal article" date="2024" name="bioRxiv">
        <title>A reference genome for Trichogramma kaykai: A tiny desert-dwelling parasitoid wasp with competing sex-ratio distorters.</title>
        <authorList>
            <person name="Culotta J."/>
            <person name="Lindsey A.R."/>
        </authorList>
    </citation>
    <scope>NUCLEOTIDE SEQUENCE [LARGE SCALE GENOMIC DNA]</scope>
    <source>
        <strain evidence="9 10">KSX58</strain>
    </source>
</reference>
<evidence type="ECO:0000259" key="8">
    <source>
        <dbReference type="PROSITE" id="PS52019"/>
    </source>
</evidence>
<dbReference type="SMART" id="SM00822">
    <property type="entry name" value="PKS_KR"/>
    <property type="match status" value="1"/>
</dbReference>
<dbReference type="Gene3D" id="3.10.129.110">
    <property type="entry name" value="Polyketide synthase dehydratase"/>
    <property type="match status" value="1"/>
</dbReference>
<dbReference type="PANTHER" id="PTHR43775">
    <property type="entry name" value="FATTY ACID SYNTHASE"/>
    <property type="match status" value="1"/>
</dbReference>
<dbReference type="Proteomes" id="UP001627154">
    <property type="component" value="Unassembled WGS sequence"/>
</dbReference>
<dbReference type="InterPro" id="IPR016039">
    <property type="entry name" value="Thiolase-like"/>
</dbReference>
<dbReference type="SMART" id="SM00829">
    <property type="entry name" value="PKS_ER"/>
    <property type="match status" value="1"/>
</dbReference>
<keyword evidence="1" id="KW-0596">Phosphopantetheine</keyword>
<evidence type="ECO:0000313" key="9">
    <source>
        <dbReference type="EMBL" id="KAL3395215.1"/>
    </source>
</evidence>
<evidence type="ECO:0000313" key="10">
    <source>
        <dbReference type="Proteomes" id="UP001627154"/>
    </source>
</evidence>
<dbReference type="InterPro" id="IPR014043">
    <property type="entry name" value="Acyl_transferase_dom"/>
</dbReference>
<keyword evidence="3" id="KW-0808">Transferase</keyword>
<dbReference type="CDD" id="cd00833">
    <property type="entry name" value="PKS"/>
    <property type="match status" value="1"/>
</dbReference>
<name>A0ABD2WQI2_9HYME</name>
<dbReference type="InterPro" id="IPR014030">
    <property type="entry name" value="Ketoacyl_synth_N"/>
</dbReference>
<dbReference type="PROSITE" id="PS00012">
    <property type="entry name" value="PHOSPHOPANTETHEINE"/>
    <property type="match status" value="1"/>
</dbReference>
<dbReference type="Gene3D" id="3.30.70.3290">
    <property type="match status" value="1"/>
</dbReference>
<dbReference type="PROSITE" id="PS00606">
    <property type="entry name" value="KS3_1"/>
    <property type="match status" value="1"/>
</dbReference>
<evidence type="ECO:0000256" key="4">
    <source>
        <dbReference type="ARBA" id="ARBA00022857"/>
    </source>
</evidence>
<dbReference type="SMART" id="SM00827">
    <property type="entry name" value="PKS_AT"/>
    <property type="match status" value="1"/>
</dbReference>
<keyword evidence="10" id="KW-1185">Reference proteome</keyword>
<dbReference type="InterPro" id="IPR057326">
    <property type="entry name" value="KR_dom"/>
</dbReference>
<dbReference type="InterPro" id="IPR001227">
    <property type="entry name" value="Ac_transferase_dom_sf"/>
</dbReference>
<sequence length="2122" mass="238698">MSCGEKIVISGIAGRFPESDNVLELQRNINENINFITKDERRWRDAFPDVPFGVGKINNITKFDASFFGILPKQANSMDPKSRMMLEHTFEALMDAGINPSELKGTNTGVFMGSIYIENELLDKEMQDSSCMLANRISYWLDVKGPSFTLDTGCSSSITALERAFRSIKDGTCDTAIIGACNLCRHWISSKHYMELGALSRDCRCKTFDESADGYVRSEAVVAMILQKASVARRCYATIVNAKISHDGYKTEGLVHPSVKGQFDLMRKCYEEVNADPGMTAFVEAHGTGTRVGDNVEAAAIDIFFGTSRQKLPYSKPVLVGSIKSIVGHSEIASGLVGLVKIIMMMETGLMIPNWNFKTHSKEHRGFIENRMKLATETQPLPDGYVSISSFGLGGACAHAILIANPKKKLDESHIDNLPRLVFASGVTEDSVQFFLKQLESQPIDHEQIRLLHEIYSRNIHNHYFRGFTILPATGIDHNSKITTQKYVDSKKKICFVFSGMGSQFRGMGSQLLRIPTFRESMAKIHEVLKTKNVDIFEILTKDHFNDVMNSFLGITSIQIGLVDLFEAIGIEPNYIIGLSMGEIGCAYADGALSLEQAILSAYARGKASLDTKFPTKGAMAVVHLEFEKLAVMLPPDIDVACYNSPENTTISGPSESVMVFCKELGSRGVKVSELTGVNNIAYHSRYVYPIEDKLFEFMRSFITEPRVRSEKWWSSAIPKEKWDTKLARTASAEYFTQNCLSPVLFKQTASLIPDNTYVIEIAPRAFMSSILKEAMKPNVTILGLQRGSDSESTLESFLSLVGKLFNEGFQPCIANIYPHVNFPVSRSTRMIAPLIKWDHSETWVTPSCEDVDRAETSFEIPFDMKSEYYQFLRGHTLRGSELFPATFYIGLVWYAMARKYGKNQHELAISLKNVTLKRATKIPVEEKITFFVNLTQGSGAFEIVESNATVASGFVEILSSPNHEENPLNKVIAQNESSIILSGQEFYKEVSIRGYEYKDPFRGVKSYNPIDGWAKILWDGNWIAFMDCVMQLIMMKMNREFLIPTRIKNFTIDPKAQGKAVRRLSDSKGLIELPAYLSEFENSVYCGGVSISNIELQSMYLKDNSTPPLLEKYCFLPYGDVDRADFNEVARLAIDLTLKNNQPSKIYIMEYIDSMELLLQTDIIMTPRMDTILRENNINSQLFFYNDRSDLVSTFNLPRNVEILEPNAINRPQCDLVVGYQLLEPNRHKTLENLLLNVTERGFILTYEKRDNNIDVKAPAKKMENLKVIAEKTFGIFRLVLLRKIDPVKKHFDVIYIDNNQFKWIAQLKTLLNSYLNEPQFNDRRILLVGQNNLDNGLQGLINCLIQEYGTSYIRGVLIQDNDTRPFSLDDPTYSEQIRNDLVDNVLRKDGVWGFYSHRILPDLEPKLCHHAIIKPSSDKNISSFQWTEGTIKEDKKNVISVCYAAINFKDIMTSSGRLQKTDVGKDCLHSELPFGLEISGIDHEGKRVMGVVNGDGFSNFCENNGYTFDVPEDWSLAEAATVPWAYITAYWALHHLGRVKAADKVLIHAGAGAVGQAAIRLALHEGCEVFTTVGSEAKRRFVRQLFPTINEDHIGPSRSTGFKSMIVQATKGCGVDLLVNCLAGDKLTASLECMAPNGRFIEIGMSDIQSDYQIGMSNFARGVRFQAFDATNIFVDDELHRTMRGYLENGIKNSVVKPINYKIFEKNEMEKATRLMAHGGHIGKLLIRIRDEESGMNEKMLAMPRYHCYPERSYVIIGGLGGFGLELAHWLVVRGARNIVLVSRSGIKTGYQQTRIKLWKDNGVDVLVIRGKDLSKQEDCAKILSTANLMGPVDAIFNSAVVLKDALFEHQSPETFEDVLQCKARATEHFDRQSRSACPKMRHFVVFSSVTSGKGNVGQTNYAMANSIMERICERRQQDGLPGLAIQWGPIRDVGVVADMDDVAQSQLKNLGLDLQNINSCLDALEKFLLQSNPIVSSLVLLGKTNDANKEKKVDVFEEICNVMNFKNLDKIDPDATFLSLGIDSIMVTEVGNILERRVNTFFTSKDIRDMTFNKLREINNNIIIQLLSFKISLINSKSLSSSFKLLFNIHFQDFMIYFFRTVIAGLHLFRCIRTNIASS</sequence>
<dbReference type="Pfam" id="PF00698">
    <property type="entry name" value="Acyl_transf_1"/>
    <property type="match status" value="1"/>
</dbReference>
<dbReference type="SUPFAM" id="SSF55048">
    <property type="entry name" value="Probable ACP-binding domain of malonyl-CoA ACP transacylase"/>
    <property type="match status" value="1"/>
</dbReference>
<dbReference type="Gene3D" id="1.10.1200.10">
    <property type="entry name" value="ACP-like"/>
    <property type="match status" value="1"/>
</dbReference>
<dbReference type="InterPro" id="IPR014031">
    <property type="entry name" value="Ketoacyl_synth_C"/>
</dbReference>
<dbReference type="EMBL" id="JBJJXI010000085">
    <property type="protein sequence ID" value="KAL3395215.1"/>
    <property type="molecule type" value="Genomic_DNA"/>
</dbReference>
<protein>
    <submittedName>
        <fullName evidence="9">Uncharacterized protein</fullName>
    </submittedName>
</protein>
<dbReference type="Gene3D" id="3.40.47.10">
    <property type="match status" value="1"/>
</dbReference>
<dbReference type="InterPro" id="IPR042104">
    <property type="entry name" value="PKS_dehydratase_sf"/>
</dbReference>
<dbReference type="InterPro" id="IPR032821">
    <property type="entry name" value="PKS_assoc"/>
</dbReference>
<feature type="region of interest" description="C-terminal hotdog fold" evidence="6">
    <location>
        <begin position="979"/>
        <end position="1125"/>
    </location>
</feature>
<dbReference type="InterPro" id="IPR049900">
    <property type="entry name" value="PKS_mFAS_DH"/>
</dbReference>
<keyword evidence="4" id="KW-0521">NADP</keyword>
<dbReference type="InterPro" id="IPR020843">
    <property type="entry name" value="ER"/>
</dbReference>
<dbReference type="InterPro" id="IPR011032">
    <property type="entry name" value="GroES-like_sf"/>
</dbReference>
<evidence type="ECO:0000256" key="2">
    <source>
        <dbReference type="ARBA" id="ARBA00022553"/>
    </source>
</evidence>
<feature type="domain" description="Ketosynthase family 3 (KS3)" evidence="7">
    <location>
        <begin position="4"/>
        <end position="404"/>
    </location>
</feature>
<proteinExistence type="predicted"/>
<dbReference type="Pfam" id="PF21149">
    <property type="entry name" value="FAS_pseudo-KR"/>
    <property type="match status" value="1"/>
</dbReference>
<dbReference type="GO" id="GO:0016740">
    <property type="term" value="F:transferase activity"/>
    <property type="evidence" value="ECO:0007669"/>
    <property type="project" value="UniProtKB-KW"/>
</dbReference>
<dbReference type="SUPFAM" id="SSF47336">
    <property type="entry name" value="ACP-like"/>
    <property type="match status" value="1"/>
</dbReference>
<dbReference type="Pfam" id="PF00109">
    <property type="entry name" value="ketoacyl-synt"/>
    <property type="match status" value="1"/>
</dbReference>
<dbReference type="Pfam" id="PF00107">
    <property type="entry name" value="ADH_zinc_N"/>
    <property type="match status" value="1"/>
</dbReference>
<dbReference type="InterPro" id="IPR018201">
    <property type="entry name" value="Ketoacyl_synth_AS"/>
</dbReference>
<dbReference type="CDD" id="cd05195">
    <property type="entry name" value="enoyl_red"/>
    <property type="match status" value="1"/>
</dbReference>
<dbReference type="InterPro" id="IPR049391">
    <property type="entry name" value="FAS_pseudo-KR"/>
</dbReference>
<dbReference type="Pfam" id="PF08659">
    <property type="entry name" value="KR"/>
    <property type="match status" value="1"/>
</dbReference>
<dbReference type="SUPFAM" id="SSF51735">
    <property type="entry name" value="NAD(P)-binding Rossmann-fold domains"/>
    <property type="match status" value="2"/>
</dbReference>
<dbReference type="SUPFAM" id="SSF52151">
    <property type="entry name" value="FabD/lysophospholipase-like"/>
    <property type="match status" value="1"/>
</dbReference>
<evidence type="ECO:0000256" key="1">
    <source>
        <dbReference type="ARBA" id="ARBA00022450"/>
    </source>
</evidence>
<keyword evidence="5" id="KW-0511">Multifunctional enzyme</keyword>
<dbReference type="PROSITE" id="PS52019">
    <property type="entry name" value="PKS_MFAS_DH"/>
    <property type="match status" value="1"/>
</dbReference>
<dbReference type="Gene3D" id="3.40.366.10">
    <property type="entry name" value="Malonyl-Coenzyme A Acyl Carrier Protein, domain 2"/>
    <property type="match status" value="1"/>
</dbReference>
<dbReference type="InterPro" id="IPR013149">
    <property type="entry name" value="ADH-like_C"/>
</dbReference>
<evidence type="ECO:0000259" key="7">
    <source>
        <dbReference type="PROSITE" id="PS52004"/>
    </source>
</evidence>
<dbReference type="Gene3D" id="3.40.50.720">
    <property type="entry name" value="NAD(P)-binding Rossmann-like Domain"/>
    <property type="match status" value="1"/>
</dbReference>
<feature type="domain" description="PKS/mFAS DH" evidence="8">
    <location>
        <begin position="840"/>
        <end position="1125"/>
    </location>
</feature>
<feature type="active site" description="Proton acceptor; for dehydratase activity" evidence="6">
    <location>
        <position position="876"/>
    </location>
</feature>
<dbReference type="Gene3D" id="3.90.180.10">
    <property type="entry name" value="Medium-chain alcohol dehydrogenases, catalytic domain"/>
    <property type="match status" value="1"/>
</dbReference>
<comment type="caution">
    <text evidence="9">The sequence shown here is derived from an EMBL/GenBank/DDBJ whole genome shotgun (WGS) entry which is preliminary data.</text>
</comment>
<dbReference type="Pfam" id="PF00550">
    <property type="entry name" value="PP-binding"/>
    <property type="match status" value="1"/>
</dbReference>
<dbReference type="InterPro" id="IPR050091">
    <property type="entry name" value="PKS_NRPS_Biosynth_Enz"/>
</dbReference>